<evidence type="ECO:0000313" key="8">
    <source>
        <dbReference type="Proteomes" id="UP000196877"/>
    </source>
</evidence>
<dbReference type="Pfam" id="PF00232">
    <property type="entry name" value="Glyco_hydro_1"/>
    <property type="match status" value="1"/>
</dbReference>
<evidence type="ECO:0000256" key="1">
    <source>
        <dbReference type="ARBA" id="ARBA00010838"/>
    </source>
</evidence>
<evidence type="ECO:0000256" key="2">
    <source>
        <dbReference type="ARBA" id="ARBA00022801"/>
    </source>
</evidence>
<dbReference type="PRINTS" id="PR00131">
    <property type="entry name" value="GLHYDRLASE1"/>
</dbReference>
<evidence type="ECO:0000313" key="7">
    <source>
        <dbReference type="EMBL" id="ASB91339.1"/>
    </source>
</evidence>
<reference evidence="7 8" key="1">
    <citation type="submission" date="2017-06" db="EMBL/GenBank/DDBJ databases">
        <title>Genome sequence of Bacillus sonorensis strain SRCM101395.</title>
        <authorList>
            <person name="Cho S.H."/>
        </authorList>
    </citation>
    <scope>NUCLEOTIDE SEQUENCE [LARGE SCALE GENOMIC DNA]</scope>
    <source>
        <strain evidence="7 8">SRCM101395</strain>
    </source>
</reference>
<dbReference type="Gene3D" id="3.20.20.80">
    <property type="entry name" value="Glycosidases"/>
    <property type="match status" value="1"/>
</dbReference>
<name>A0ABN5AQF4_9BACI</name>
<comment type="similarity">
    <text evidence="1 5">Belongs to the glycosyl hydrolase 1 family.</text>
</comment>
<dbReference type="SUPFAM" id="SSF51445">
    <property type="entry name" value="(Trans)glycosidases"/>
    <property type="match status" value="1"/>
</dbReference>
<feature type="active site" description="Nucleophile" evidence="4">
    <location>
        <position position="378"/>
    </location>
</feature>
<dbReference type="EC" id="3.2.1.86" evidence="7"/>
<dbReference type="InterPro" id="IPR017853">
    <property type="entry name" value="GH"/>
</dbReference>
<evidence type="ECO:0000256" key="5">
    <source>
        <dbReference type="RuleBase" id="RU003690"/>
    </source>
</evidence>
<dbReference type="NCBIfam" id="NF007356">
    <property type="entry name" value="PRK09852.1"/>
    <property type="match status" value="1"/>
</dbReference>
<dbReference type="InterPro" id="IPR033132">
    <property type="entry name" value="GH_1_N_CS"/>
</dbReference>
<sequence>MNQSETKFPENFLWGGATAANQMEGGYLEGGKGLNIADVLPGGKERLKVLKEPGFNFEINEKKYYPNHEGIDFYHRYKEDIALFAEMGFKVYRMSIAWSRIFPNGTELEPNEEGLAFYDRVFDELHKYGIEPVVTISHYEMPLNLVKEYGGWRSREVITFFERYVNAIFNRYKDKVKYWMTFNEINSALHFPIMSMGFSIEKGEDEYQPIFQAFHHQFVASSLAVKACHEMIPGAKIGSMIISAPVYSYDCNPKNVLYAMEEERIFNYFCGDVQVRGEYPSFAERFFKKHNISLDIRDGDLKLIKEHRVDYIGLSYYMSLTEKKDKTGLDLTPGNLLKGVKNPFLKASDWGWEIDPTGLRITLNKLYDRYQVPLFVVENGLGAYDKVEEDGSINDDYRIDYLRSHIEAMREAIGDGVDLMGYTSWGCIDLVSASTGEFSKRYGFIYVDKHDDGSGTMKRMKKKSFYWYKGVIESNGEVLLKSIRR</sequence>
<keyword evidence="2 6" id="KW-0378">Hydrolase</keyword>
<protein>
    <submittedName>
        <fullName evidence="7">6-phospho-beta-glucosidase</fullName>
        <ecNumber evidence="7">3.2.1.86</ecNumber>
    </submittedName>
</protein>
<evidence type="ECO:0000256" key="6">
    <source>
        <dbReference type="RuleBase" id="RU004468"/>
    </source>
</evidence>
<dbReference type="PANTHER" id="PTHR10353:SF122">
    <property type="entry name" value="6-PHOSPHO-BETA-GLUCOSIDASE ASCB-RELATED"/>
    <property type="match status" value="1"/>
</dbReference>
<proteinExistence type="inferred from homology"/>
<gene>
    <name evidence="7" type="ORF">S101395_04851</name>
</gene>
<dbReference type="GO" id="GO:0008706">
    <property type="term" value="F:6-phospho-beta-glucosidase activity"/>
    <property type="evidence" value="ECO:0007669"/>
    <property type="project" value="UniProtKB-EC"/>
</dbReference>
<dbReference type="NCBIfam" id="NF007158">
    <property type="entry name" value="PRK09593.1"/>
    <property type="match status" value="1"/>
</dbReference>
<dbReference type="Proteomes" id="UP000196877">
    <property type="component" value="Chromosome"/>
</dbReference>
<dbReference type="GeneID" id="92851233"/>
<evidence type="ECO:0000256" key="3">
    <source>
        <dbReference type="ARBA" id="ARBA00023295"/>
    </source>
</evidence>
<dbReference type="InterPro" id="IPR018120">
    <property type="entry name" value="Glyco_hydro_1_AS"/>
</dbReference>
<dbReference type="PANTHER" id="PTHR10353">
    <property type="entry name" value="GLYCOSYL HYDROLASE"/>
    <property type="match status" value="1"/>
</dbReference>
<dbReference type="RefSeq" id="WP_006639965.1">
    <property type="nucleotide sequence ID" value="NZ_CABJEH010000005.1"/>
</dbReference>
<accession>A0ABN5AQF4</accession>
<keyword evidence="8" id="KW-1185">Reference proteome</keyword>
<dbReference type="InterPro" id="IPR001360">
    <property type="entry name" value="Glyco_hydro_1"/>
</dbReference>
<keyword evidence="3 6" id="KW-0326">Glycosidase</keyword>
<organism evidence="7 8">
    <name type="scientific">Bacillus sonorensis</name>
    <dbReference type="NCBI Taxonomy" id="119858"/>
    <lineage>
        <taxon>Bacteria</taxon>
        <taxon>Bacillati</taxon>
        <taxon>Bacillota</taxon>
        <taxon>Bacilli</taxon>
        <taxon>Bacillales</taxon>
        <taxon>Bacillaceae</taxon>
        <taxon>Bacillus</taxon>
    </lineage>
</organism>
<dbReference type="EMBL" id="CP021920">
    <property type="protein sequence ID" value="ASB91339.1"/>
    <property type="molecule type" value="Genomic_DNA"/>
</dbReference>
<evidence type="ECO:0000256" key="4">
    <source>
        <dbReference type="PROSITE-ProRule" id="PRU10055"/>
    </source>
</evidence>
<dbReference type="PROSITE" id="PS00572">
    <property type="entry name" value="GLYCOSYL_HYDROL_F1_1"/>
    <property type="match status" value="1"/>
</dbReference>
<dbReference type="PROSITE" id="PS00653">
    <property type="entry name" value="GLYCOSYL_HYDROL_F1_2"/>
    <property type="match status" value="1"/>
</dbReference>